<evidence type="ECO:0000259" key="7">
    <source>
        <dbReference type="PROSITE" id="PS50850"/>
    </source>
</evidence>
<feature type="transmembrane region" description="Helical" evidence="6">
    <location>
        <begin position="422"/>
        <end position="443"/>
    </location>
</feature>
<feature type="transmembrane region" description="Helical" evidence="6">
    <location>
        <begin position="97"/>
        <end position="117"/>
    </location>
</feature>
<keyword evidence="2 6" id="KW-0812">Transmembrane</keyword>
<dbReference type="AlphaFoldDB" id="A0A921K888"/>
<evidence type="ECO:0000256" key="6">
    <source>
        <dbReference type="SAM" id="Phobius"/>
    </source>
</evidence>
<dbReference type="PROSITE" id="PS50850">
    <property type="entry name" value="MFS"/>
    <property type="match status" value="1"/>
</dbReference>
<feature type="transmembrane region" description="Helical" evidence="6">
    <location>
        <begin position="28"/>
        <end position="46"/>
    </location>
</feature>
<accession>A0A921K888</accession>
<feature type="transmembrane region" description="Helical" evidence="6">
    <location>
        <begin position="299"/>
        <end position="324"/>
    </location>
</feature>
<protein>
    <submittedName>
        <fullName evidence="8">MFS transporter</fullName>
    </submittedName>
</protein>
<dbReference type="InterPro" id="IPR020846">
    <property type="entry name" value="MFS_dom"/>
</dbReference>
<dbReference type="SUPFAM" id="SSF103473">
    <property type="entry name" value="MFS general substrate transporter"/>
    <property type="match status" value="1"/>
</dbReference>
<evidence type="ECO:0000256" key="3">
    <source>
        <dbReference type="ARBA" id="ARBA00022989"/>
    </source>
</evidence>
<gene>
    <name evidence="8" type="ORF">K8V32_13190</name>
</gene>
<dbReference type="PANTHER" id="PTHR23508:SF10">
    <property type="entry name" value="CARBOXYLIC ACID TRANSPORTER PROTEIN HOMOLOG"/>
    <property type="match status" value="1"/>
</dbReference>
<feature type="transmembrane region" description="Helical" evidence="6">
    <location>
        <begin position="183"/>
        <end position="207"/>
    </location>
</feature>
<evidence type="ECO:0000313" key="9">
    <source>
        <dbReference type="Proteomes" id="UP000703315"/>
    </source>
</evidence>
<feature type="transmembrane region" description="Helical" evidence="6">
    <location>
        <begin position="394"/>
        <end position="416"/>
    </location>
</feature>
<feature type="domain" description="Major facilitator superfamily (MFS) profile" evidence="7">
    <location>
        <begin position="29"/>
        <end position="448"/>
    </location>
</feature>
<dbReference type="Pfam" id="PF07690">
    <property type="entry name" value="MFS_1"/>
    <property type="match status" value="1"/>
</dbReference>
<proteinExistence type="predicted"/>
<dbReference type="GO" id="GO:0005886">
    <property type="term" value="C:plasma membrane"/>
    <property type="evidence" value="ECO:0007669"/>
    <property type="project" value="UniProtKB-SubCell"/>
</dbReference>
<dbReference type="InterPro" id="IPR011701">
    <property type="entry name" value="MFS"/>
</dbReference>
<comment type="caution">
    <text evidence="8">The sequence shown here is derived from an EMBL/GenBank/DDBJ whole genome shotgun (WGS) entry which is preliminary data.</text>
</comment>
<keyword evidence="4 6" id="KW-0472">Membrane</keyword>
<organism evidence="8 9">
    <name type="scientific">Enteractinococcus helveticum</name>
    <dbReference type="NCBI Taxonomy" id="1837282"/>
    <lineage>
        <taxon>Bacteria</taxon>
        <taxon>Bacillati</taxon>
        <taxon>Actinomycetota</taxon>
        <taxon>Actinomycetes</taxon>
        <taxon>Micrococcales</taxon>
        <taxon>Micrococcaceae</taxon>
    </lineage>
</organism>
<dbReference type="PANTHER" id="PTHR23508">
    <property type="entry name" value="CARBOXYLIC ACID TRANSPORTER PROTEIN HOMOLOG"/>
    <property type="match status" value="1"/>
</dbReference>
<dbReference type="InterPro" id="IPR036259">
    <property type="entry name" value="MFS_trans_sf"/>
</dbReference>
<feature type="compositionally biased region" description="Basic and acidic residues" evidence="5">
    <location>
        <begin position="466"/>
        <end position="489"/>
    </location>
</feature>
<dbReference type="RefSeq" id="WP_303908357.1">
    <property type="nucleotide sequence ID" value="NZ_DYXC01000152.1"/>
</dbReference>
<reference evidence="8" key="2">
    <citation type="submission" date="2021-09" db="EMBL/GenBank/DDBJ databases">
        <authorList>
            <person name="Gilroy R."/>
        </authorList>
    </citation>
    <scope>NUCLEOTIDE SEQUENCE</scope>
    <source>
        <strain evidence="8">ChiHjej13B12-14962</strain>
    </source>
</reference>
<keyword evidence="3 6" id="KW-1133">Transmembrane helix</keyword>
<sequence>MDAVTIRSAKDVTNFINSRTGIRGRAAVIWWLLLSGLFLEALSNSAMSAGLSPMTEDLNLSAGEVALLTSLSSWVALFFNPIGGWMADRWGRVKPLIAAKVLALAGALIATFADGVFEVSIGRVLVGMAYGIDFAIAMAMLAEFTPKRFSSRLSMWQGIWYTAVSVNLLLAIVFYQLGTGDAIWRYLLGTCGVVAFILLILQSVLLVESPTWLARKNRLAAAAVSMQKTYKQPFTAGEALNDGPPVANRGIVNLALIFRGTYLPRTVLAATVQVVQSIQYFGVGWYLPVISIALFGDDFVFNSFGTLIFNIFGIIGGFAAASLAGRIGLRVASKWGFLIVFVILVIFGFAHDSLPLWLGFLLPSVFILAHSIGPGGNGKSLSSLSFRSEVRATANGFIGAIGALGAAIGLVVFPLLREAIGLGGTFLVVSVFPLIAFIICSVIRWEPTLAEIDVDNEADAPQFENPDEKSAHLALPEDSKQGEMNEIRR</sequence>
<feature type="transmembrane region" description="Helical" evidence="6">
    <location>
        <begin position="267"/>
        <end position="287"/>
    </location>
</feature>
<evidence type="ECO:0000256" key="4">
    <source>
        <dbReference type="ARBA" id="ARBA00023136"/>
    </source>
</evidence>
<name>A0A921K888_9MICC</name>
<feature type="transmembrane region" description="Helical" evidence="6">
    <location>
        <begin position="123"/>
        <end position="146"/>
    </location>
</feature>
<evidence type="ECO:0000256" key="1">
    <source>
        <dbReference type="ARBA" id="ARBA00004651"/>
    </source>
</evidence>
<evidence type="ECO:0000256" key="2">
    <source>
        <dbReference type="ARBA" id="ARBA00022692"/>
    </source>
</evidence>
<feature type="region of interest" description="Disordered" evidence="5">
    <location>
        <begin position="460"/>
        <end position="489"/>
    </location>
</feature>
<reference evidence="8" key="1">
    <citation type="journal article" date="2021" name="PeerJ">
        <title>Extensive microbial diversity within the chicken gut microbiome revealed by metagenomics and culture.</title>
        <authorList>
            <person name="Gilroy R."/>
            <person name="Ravi A."/>
            <person name="Getino M."/>
            <person name="Pursley I."/>
            <person name="Horton D.L."/>
            <person name="Alikhan N.F."/>
            <person name="Baker D."/>
            <person name="Gharbi K."/>
            <person name="Hall N."/>
            <person name="Watson M."/>
            <person name="Adriaenssens E.M."/>
            <person name="Foster-Nyarko E."/>
            <person name="Jarju S."/>
            <person name="Secka A."/>
            <person name="Antonio M."/>
            <person name="Oren A."/>
            <person name="Chaudhuri R.R."/>
            <person name="La Ragione R."/>
            <person name="Hildebrand F."/>
            <person name="Pallen M.J."/>
        </authorList>
    </citation>
    <scope>NUCLEOTIDE SEQUENCE</scope>
    <source>
        <strain evidence="8">ChiHjej13B12-14962</strain>
    </source>
</reference>
<feature type="transmembrane region" description="Helical" evidence="6">
    <location>
        <begin position="356"/>
        <end position="373"/>
    </location>
</feature>
<dbReference type="Proteomes" id="UP000703315">
    <property type="component" value="Unassembled WGS sequence"/>
</dbReference>
<dbReference type="Gene3D" id="1.20.1250.20">
    <property type="entry name" value="MFS general substrate transporter like domains"/>
    <property type="match status" value="1"/>
</dbReference>
<feature type="transmembrane region" description="Helical" evidence="6">
    <location>
        <begin position="158"/>
        <end position="177"/>
    </location>
</feature>
<dbReference type="GO" id="GO:0046943">
    <property type="term" value="F:carboxylic acid transmembrane transporter activity"/>
    <property type="evidence" value="ECO:0007669"/>
    <property type="project" value="TreeGrafter"/>
</dbReference>
<feature type="transmembrane region" description="Helical" evidence="6">
    <location>
        <begin position="66"/>
        <end position="85"/>
    </location>
</feature>
<evidence type="ECO:0000313" key="8">
    <source>
        <dbReference type="EMBL" id="HJF15725.1"/>
    </source>
</evidence>
<comment type="subcellular location">
    <subcellularLocation>
        <location evidence="1">Cell membrane</location>
        <topology evidence="1">Multi-pass membrane protein</topology>
    </subcellularLocation>
</comment>
<feature type="transmembrane region" description="Helical" evidence="6">
    <location>
        <begin position="331"/>
        <end position="350"/>
    </location>
</feature>
<dbReference type="EMBL" id="DYXC01000152">
    <property type="protein sequence ID" value="HJF15725.1"/>
    <property type="molecule type" value="Genomic_DNA"/>
</dbReference>
<evidence type="ECO:0000256" key="5">
    <source>
        <dbReference type="SAM" id="MobiDB-lite"/>
    </source>
</evidence>